<comment type="caution">
    <text evidence="11">The sequence shown here is derived from an EMBL/GenBank/DDBJ whole genome shotgun (WGS) entry which is preliminary data.</text>
</comment>
<dbReference type="Pfam" id="PF21082">
    <property type="entry name" value="MS_channel_3rd"/>
    <property type="match status" value="1"/>
</dbReference>
<evidence type="ECO:0000259" key="10">
    <source>
        <dbReference type="Pfam" id="PF21088"/>
    </source>
</evidence>
<feature type="domain" description="Mechanosensitive ion channel MscS C-terminal" evidence="9">
    <location>
        <begin position="267"/>
        <end position="353"/>
    </location>
</feature>
<sequence length="405" mass="45218">MSTTFADWIRERVPEILKNPFFVLEGWQWVSLVAIVLVGVVIDRTVRHILAFWLRRLLAKNAAALEMEKEIRLEQPVGILVMAFAWSGMMHLLDLPEGALTILTLAVRVVIAVSGVWASYRLADLLGAWLATMAARTESTLDDLLVPMVRRALKIIVTAFGLVFIAQNLNVDVTSLLAGLGIGGLAFALAAKDTIENLFGSLTVLADRPFKIGDWVVIGDLEGTVEELGLRSTRIRTFYNSLITVPNSNLVNTAVDNYGERSYRRISTVLSVQYDTPPETIEAFCEGIRELIRLHPYTRKDFYLVNFDRFDASSLGIRLYCFHEAPDWGTELRERQRLYIDILYLARKLGVEFAFPTQTLHVSSLPDTPQVVPPGDPATLQAGIEAAKQVVDRTGSTDREAPVQF</sequence>
<dbReference type="Proteomes" id="UP000648239">
    <property type="component" value="Unassembled WGS sequence"/>
</dbReference>
<dbReference type="GO" id="GO:0008381">
    <property type="term" value="F:mechanosensitive monoatomic ion channel activity"/>
    <property type="evidence" value="ECO:0007669"/>
    <property type="project" value="UniProtKB-ARBA"/>
</dbReference>
<evidence type="ECO:0000256" key="3">
    <source>
        <dbReference type="ARBA" id="ARBA00022475"/>
    </source>
</evidence>
<dbReference type="GO" id="GO:0005886">
    <property type="term" value="C:plasma membrane"/>
    <property type="evidence" value="ECO:0007669"/>
    <property type="project" value="UniProtKB-SubCell"/>
</dbReference>
<gene>
    <name evidence="11" type="ORF">IFK94_14250</name>
</gene>
<keyword evidence="4 7" id="KW-0812">Transmembrane</keyword>
<feature type="transmembrane region" description="Helical" evidence="7">
    <location>
        <begin position="27"/>
        <end position="46"/>
    </location>
</feature>
<dbReference type="SUPFAM" id="SSF82861">
    <property type="entry name" value="Mechanosensitive channel protein MscS (YggB), transmembrane region"/>
    <property type="match status" value="1"/>
</dbReference>
<dbReference type="InterPro" id="IPR049142">
    <property type="entry name" value="MS_channel_1st"/>
</dbReference>
<dbReference type="Pfam" id="PF21088">
    <property type="entry name" value="MS_channel_1st"/>
    <property type="match status" value="1"/>
</dbReference>
<evidence type="ECO:0000256" key="5">
    <source>
        <dbReference type="ARBA" id="ARBA00022989"/>
    </source>
</evidence>
<dbReference type="SUPFAM" id="SSF50182">
    <property type="entry name" value="Sm-like ribonucleoproteins"/>
    <property type="match status" value="1"/>
</dbReference>
<dbReference type="InterPro" id="IPR011014">
    <property type="entry name" value="MscS_channel_TM-2"/>
</dbReference>
<dbReference type="Gene3D" id="2.30.30.60">
    <property type="match status" value="1"/>
</dbReference>
<proteinExistence type="inferred from homology"/>
<evidence type="ECO:0000313" key="12">
    <source>
        <dbReference type="Proteomes" id="UP000648239"/>
    </source>
</evidence>
<keyword evidence="5 7" id="KW-1133">Transmembrane helix</keyword>
<dbReference type="AlphaFoldDB" id="A0A8J6Y2K0"/>
<dbReference type="PANTHER" id="PTHR30566:SF5">
    <property type="entry name" value="MECHANOSENSITIVE ION CHANNEL PROTEIN 1, MITOCHONDRIAL-RELATED"/>
    <property type="match status" value="1"/>
</dbReference>
<dbReference type="InterPro" id="IPR049278">
    <property type="entry name" value="MS_channel_C"/>
</dbReference>
<keyword evidence="3" id="KW-1003">Cell membrane</keyword>
<evidence type="ECO:0000256" key="1">
    <source>
        <dbReference type="ARBA" id="ARBA00004651"/>
    </source>
</evidence>
<evidence type="ECO:0000256" key="7">
    <source>
        <dbReference type="SAM" id="Phobius"/>
    </source>
</evidence>
<comment type="similarity">
    <text evidence="2">Belongs to the MscS (TC 1.A.23) family.</text>
</comment>
<dbReference type="InterPro" id="IPR010920">
    <property type="entry name" value="LSM_dom_sf"/>
</dbReference>
<name>A0A8J6Y2K0_9BACT</name>
<evidence type="ECO:0000256" key="6">
    <source>
        <dbReference type="ARBA" id="ARBA00023136"/>
    </source>
</evidence>
<dbReference type="Gene3D" id="1.10.287.1260">
    <property type="match status" value="1"/>
</dbReference>
<comment type="subcellular location">
    <subcellularLocation>
        <location evidence="1">Cell membrane</location>
        <topology evidence="1">Multi-pass membrane protein</topology>
    </subcellularLocation>
</comment>
<accession>A0A8J6Y2K0</accession>
<organism evidence="11 12">
    <name type="scientific">Candidatus Polarisedimenticola svalbardensis</name>
    <dbReference type="NCBI Taxonomy" id="2886004"/>
    <lineage>
        <taxon>Bacteria</taxon>
        <taxon>Pseudomonadati</taxon>
        <taxon>Acidobacteriota</taxon>
        <taxon>Candidatus Polarisedimenticolia</taxon>
        <taxon>Candidatus Polarisedimenticolales</taxon>
        <taxon>Candidatus Polarisedimenticolaceae</taxon>
        <taxon>Candidatus Polarisedimenticola</taxon>
    </lineage>
</organism>
<evidence type="ECO:0000256" key="4">
    <source>
        <dbReference type="ARBA" id="ARBA00022692"/>
    </source>
</evidence>
<reference evidence="11 12" key="1">
    <citation type="submission" date="2020-08" db="EMBL/GenBank/DDBJ databases">
        <title>Acidobacteriota in marine sediments use diverse sulfur dissimilation pathways.</title>
        <authorList>
            <person name="Wasmund K."/>
        </authorList>
    </citation>
    <scope>NUCLEOTIDE SEQUENCE [LARGE SCALE GENOMIC DNA]</scope>
    <source>
        <strain evidence="11">MAG AM4</strain>
    </source>
</reference>
<dbReference type="PANTHER" id="PTHR30566">
    <property type="entry name" value="YNAI-RELATED MECHANOSENSITIVE ION CHANNEL"/>
    <property type="match status" value="1"/>
</dbReference>
<dbReference type="SUPFAM" id="SSF82689">
    <property type="entry name" value="Mechanosensitive channel protein MscS (YggB), C-terminal domain"/>
    <property type="match status" value="1"/>
</dbReference>
<keyword evidence="6 7" id="KW-0472">Membrane</keyword>
<feature type="domain" description="Mechanosensitive ion channel MscS" evidence="8">
    <location>
        <begin position="193"/>
        <end position="258"/>
    </location>
</feature>
<evidence type="ECO:0000259" key="9">
    <source>
        <dbReference type="Pfam" id="PF21082"/>
    </source>
</evidence>
<dbReference type="EMBL" id="JACXWD010000071">
    <property type="protein sequence ID" value="MBD3869278.1"/>
    <property type="molecule type" value="Genomic_DNA"/>
</dbReference>
<dbReference type="InterPro" id="IPR023408">
    <property type="entry name" value="MscS_beta-dom_sf"/>
</dbReference>
<dbReference type="InterPro" id="IPR006685">
    <property type="entry name" value="MscS_channel_2nd"/>
</dbReference>
<dbReference type="Gene3D" id="3.30.70.100">
    <property type="match status" value="1"/>
</dbReference>
<dbReference type="InterPro" id="IPR011066">
    <property type="entry name" value="MscS_channel_C_sf"/>
</dbReference>
<evidence type="ECO:0000313" key="11">
    <source>
        <dbReference type="EMBL" id="MBD3869278.1"/>
    </source>
</evidence>
<feature type="transmembrane region" description="Helical" evidence="7">
    <location>
        <begin position="99"/>
        <end position="123"/>
    </location>
</feature>
<dbReference type="Pfam" id="PF00924">
    <property type="entry name" value="MS_channel_2nd"/>
    <property type="match status" value="1"/>
</dbReference>
<evidence type="ECO:0000256" key="2">
    <source>
        <dbReference type="ARBA" id="ARBA00008017"/>
    </source>
</evidence>
<feature type="domain" description="Mechanosensitive ion channel transmembrane helices 2/3" evidence="10">
    <location>
        <begin position="153"/>
        <end position="192"/>
    </location>
</feature>
<protein>
    <submittedName>
        <fullName evidence="11">Mechanosensitive ion channel family protein</fullName>
    </submittedName>
</protein>
<evidence type="ECO:0000259" key="8">
    <source>
        <dbReference type="Pfam" id="PF00924"/>
    </source>
</evidence>